<dbReference type="SUPFAM" id="SSF53850">
    <property type="entry name" value="Periplasmic binding protein-like II"/>
    <property type="match status" value="1"/>
</dbReference>
<accession>A0A1H8E0G7</accession>
<dbReference type="Proteomes" id="UP000199054">
    <property type="component" value="Unassembled WGS sequence"/>
</dbReference>
<sequence length="286" mass="31447">MKTAMARLAWGGAILLTGIGTATAQDQQTEATGTDETTLRVCASTQEAPYSTKDGTGFENVIAGILAEEAGMELDLVMIDKAAIYLARDGIDEGICDVLIGVDAGDERLLTSEPYYRSAYAFVSREDRGFEGDEWQDADQDGYNTFAYRYHSPAETILKYTGRYEYNLVYQASLTDFQDRRNQYTQVEASRVVSEVAAGNADLGIIFAPDAGRYVRDSREPLKMTLITNEIERSDGLMIPLQYSQSVGISKEKPELVDTINSALESGRERIEAVLADEGIPTLPLE</sequence>
<keyword evidence="5" id="KW-1185">Reference proteome</keyword>
<dbReference type="PANTHER" id="PTHR35936:SF17">
    <property type="entry name" value="ARGININE-BINDING EXTRACELLULAR PROTEIN ARTP"/>
    <property type="match status" value="1"/>
</dbReference>
<name>A0A1H8E0G7_9RHOB</name>
<dbReference type="Gene3D" id="3.40.190.10">
    <property type="entry name" value="Periplasmic binding protein-like II"/>
    <property type="match status" value="2"/>
</dbReference>
<organism evidence="4 5">
    <name type="scientific">Paracoccus alcaliphilus</name>
    <dbReference type="NCBI Taxonomy" id="34002"/>
    <lineage>
        <taxon>Bacteria</taxon>
        <taxon>Pseudomonadati</taxon>
        <taxon>Pseudomonadota</taxon>
        <taxon>Alphaproteobacteria</taxon>
        <taxon>Rhodobacterales</taxon>
        <taxon>Paracoccaceae</taxon>
        <taxon>Paracoccus</taxon>
    </lineage>
</organism>
<dbReference type="NCBIfam" id="TIGR03870">
    <property type="entry name" value="ABC_MoxJ"/>
    <property type="match status" value="1"/>
</dbReference>
<dbReference type="SMART" id="SM00062">
    <property type="entry name" value="PBPb"/>
    <property type="match status" value="1"/>
</dbReference>
<evidence type="ECO:0000313" key="5">
    <source>
        <dbReference type="Proteomes" id="UP000199054"/>
    </source>
</evidence>
<keyword evidence="1 2" id="KW-0732">Signal</keyword>
<feature type="chain" id="PRO_5011766219" evidence="2">
    <location>
        <begin position="25"/>
        <end position="286"/>
    </location>
</feature>
<dbReference type="GO" id="GO:0046170">
    <property type="term" value="P:methanol catabolic process"/>
    <property type="evidence" value="ECO:0007669"/>
    <property type="project" value="InterPro"/>
</dbReference>
<gene>
    <name evidence="4" type="ORF">SAMN04489859_1001129</name>
</gene>
<dbReference type="PANTHER" id="PTHR35936">
    <property type="entry name" value="MEMBRANE-BOUND LYTIC MUREIN TRANSGLYCOSYLASE F"/>
    <property type="match status" value="1"/>
</dbReference>
<evidence type="ECO:0000259" key="3">
    <source>
        <dbReference type="SMART" id="SM00062"/>
    </source>
</evidence>
<dbReference type="EMBL" id="FODE01000001">
    <property type="protein sequence ID" value="SEN13069.1"/>
    <property type="molecule type" value="Genomic_DNA"/>
</dbReference>
<dbReference type="InterPro" id="IPR022455">
    <property type="entry name" value="Methanol_oxidation_MoxJ"/>
</dbReference>
<evidence type="ECO:0000313" key="4">
    <source>
        <dbReference type="EMBL" id="SEN13069.1"/>
    </source>
</evidence>
<feature type="signal peptide" evidence="2">
    <location>
        <begin position="1"/>
        <end position="24"/>
    </location>
</feature>
<protein>
    <submittedName>
        <fullName evidence="4">Amino acid ABC transporter substrate-binding protein, PAAT family</fullName>
    </submittedName>
</protein>
<dbReference type="GO" id="GO:0042597">
    <property type="term" value="C:periplasmic space"/>
    <property type="evidence" value="ECO:0007669"/>
    <property type="project" value="InterPro"/>
</dbReference>
<dbReference type="AlphaFoldDB" id="A0A1H8E0G7"/>
<dbReference type="STRING" id="34002.SAMN04489859_1001129"/>
<reference evidence="4 5" key="1">
    <citation type="submission" date="2016-10" db="EMBL/GenBank/DDBJ databases">
        <authorList>
            <person name="de Groot N.N."/>
        </authorList>
    </citation>
    <scope>NUCLEOTIDE SEQUENCE [LARGE SCALE GENOMIC DNA]</scope>
    <source>
        <strain evidence="4 5">DSM 8512</strain>
    </source>
</reference>
<feature type="domain" description="Solute-binding protein family 3/N-terminal" evidence="3">
    <location>
        <begin position="38"/>
        <end position="278"/>
    </location>
</feature>
<evidence type="ECO:0000256" key="2">
    <source>
        <dbReference type="SAM" id="SignalP"/>
    </source>
</evidence>
<dbReference type="InterPro" id="IPR001638">
    <property type="entry name" value="Solute-binding_3/MltF_N"/>
</dbReference>
<proteinExistence type="predicted"/>
<evidence type="ECO:0000256" key="1">
    <source>
        <dbReference type="ARBA" id="ARBA00022729"/>
    </source>
</evidence>